<dbReference type="PROSITE" id="PS50294">
    <property type="entry name" value="WD_REPEATS_REGION"/>
    <property type="match status" value="1"/>
</dbReference>
<dbReference type="SUPFAM" id="SSF50969">
    <property type="entry name" value="YVTN repeat-like/Quinoprotein amine dehydrogenase"/>
    <property type="match status" value="1"/>
</dbReference>
<dbReference type="PANTHER" id="PTHR10039:SF16">
    <property type="entry name" value="GPI INOSITOL-DEACYLASE"/>
    <property type="match status" value="1"/>
</dbReference>
<evidence type="ECO:0000256" key="3">
    <source>
        <dbReference type="ARBA" id="ARBA00048655"/>
    </source>
</evidence>
<keyword evidence="9" id="KW-1185">Reference proteome</keyword>
<dbReference type="Pfam" id="PF00400">
    <property type="entry name" value="WD40"/>
    <property type="match status" value="1"/>
</dbReference>
<dbReference type="SMART" id="SM00320">
    <property type="entry name" value="WD40"/>
    <property type="match status" value="5"/>
</dbReference>
<dbReference type="GO" id="GO:0102193">
    <property type="term" value="F:protein-ribulosamine 3-kinase activity"/>
    <property type="evidence" value="ECO:0007669"/>
    <property type="project" value="UniProtKB-EC"/>
</dbReference>
<evidence type="ECO:0000259" key="7">
    <source>
        <dbReference type="Pfam" id="PF24883"/>
    </source>
</evidence>
<dbReference type="PROSITE" id="PS50082">
    <property type="entry name" value="WD_REPEATS_2"/>
    <property type="match status" value="1"/>
</dbReference>
<dbReference type="Gene3D" id="2.130.10.10">
    <property type="entry name" value="YVTN repeat-like/Quinoprotein amine dehydrogenase"/>
    <property type="match status" value="2"/>
</dbReference>
<feature type="compositionally biased region" description="Basic and acidic residues" evidence="5">
    <location>
        <begin position="339"/>
        <end position="349"/>
    </location>
</feature>
<dbReference type="InterPro" id="IPR036322">
    <property type="entry name" value="WD40_repeat_dom_sf"/>
</dbReference>
<proteinExistence type="predicted"/>
<evidence type="ECO:0000259" key="6">
    <source>
        <dbReference type="Pfam" id="PF22939"/>
    </source>
</evidence>
<dbReference type="EC" id="2.7.1.172" evidence="1"/>
<feature type="compositionally biased region" description="Polar residues" evidence="5">
    <location>
        <begin position="1601"/>
        <end position="1612"/>
    </location>
</feature>
<evidence type="ECO:0000256" key="5">
    <source>
        <dbReference type="SAM" id="MobiDB-lite"/>
    </source>
</evidence>
<dbReference type="Pfam" id="PF22939">
    <property type="entry name" value="WHD_GPIID"/>
    <property type="match status" value="1"/>
</dbReference>
<dbReference type="InterPro" id="IPR029058">
    <property type="entry name" value="AB_hydrolase_fold"/>
</dbReference>
<comment type="catalytic activity">
    <reaction evidence="3">
        <text>N(6)-D-ribulosyl-L-lysyl-[protein] + ATP = N(6)-(3-O-phospho-D-ribulosyl)-L-lysyl-[protein] + ADP + H(+)</text>
        <dbReference type="Rhea" id="RHEA:48432"/>
        <dbReference type="Rhea" id="RHEA-COMP:12103"/>
        <dbReference type="Rhea" id="RHEA-COMP:12104"/>
        <dbReference type="ChEBI" id="CHEBI:15378"/>
        <dbReference type="ChEBI" id="CHEBI:30616"/>
        <dbReference type="ChEBI" id="CHEBI:90418"/>
        <dbReference type="ChEBI" id="CHEBI:90420"/>
        <dbReference type="ChEBI" id="CHEBI:456216"/>
        <dbReference type="EC" id="2.7.1.172"/>
    </reaction>
    <physiologicalReaction direction="left-to-right" evidence="3">
        <dbReference type="Rhea" id="RHEA:48433"/>
    </physiologicalReaction>
</comment>
<evidence type="ECO:0000313" key="9">
    <source>
        <dbReference type="Proteomes" id="UP000192927"/>
    </source>
</evidence>
<dbReference type="SUPFAM" id="SSF52540">
    <property type="entry name" value="P-loop containing nucleoside triphosphate hydrolases"/>
    <property type="match status" value="1"/>
</dbReference>
<feature type="region of interest" description="Disordered" evidence="5">
    <location>
        <begin position="1593"/>
        <end position="1612"/>
    </location>
</feature>
<evidence type="ECO:0000256" key="1">
    <source>
        <dbReference type="ARBA" id="ARBA00011961"/>
    </source>
</evidence>
<feature type="compositionally biased region" description="Basic and acidic residues" evidence="5">
    <location>
        <begin position="286"/>
        <end position="315"/>
    </location>
</feature>
<evidence type="ECO:0000313" key="8">
    <source>
        <dbReference type="EMBL" id="SLM41156.1"/>
    </source>
</evidence>
<feature type="domain" description="Nephrocystin 3-like N-terminal" evidence="7">
    <location>
        <begin position="737"/>
        <end position="900"/>
    </location>
</feature>
<dbReference type="InterPro" id="IPR011009">
    <property type="entry name" value="Kinase-like_dom_sf"/>
</dbReference>
<reference evidence="9" key="1">
    <citation type="submission" date="2017-03" db="EMBL/GenBank/DDBJ databases">
        <authorList>
            <person name="Sharma R."/>
            <person name="Thines M."/>
        </authorList>
    </citation>
    <scope>NUCLEOTIDE SEQUENCE [LARGE SCALE GENOMIC DNA]</scope>
</reference>
<feature type="region of interest" description="Disordered" evidence="5">
    <location>
        <begin position="284"/>
        <end position="426"/>
    </location>
</feature>
<dbReference type="Proteomes" id="UP000192927">
    <property type="component" value="Unassembled WGS sequence"/>
</dbReference>
<evidence type="ECO:0000256" key="2">
    <source>
        <dbReference type="ARBA" id="ARBA00022737"/>
    </source>
</evidence>
<dbReference type="Gene3D" id="3.90.1200.10">
    <property type="match status" value="1"/>
</dbReference>
<dbReference type="Pfam" id="PF24883">
    <property type="entry name" value="NPHP3_N"/>
    <property type="match status" value="1"/>
</dbReference>
<protein>
    <recommendedName>
        <fullName evidence="1">protein-ribulosamine 3-kinase</fullName>
        <ecNumber evidence="1">2.7.1.172</ecNumber>
    </recommendedName>
</protein>
<dbReference type="InterPro" id="IPR027417">
    <property type="entry name" value="P-loop_NTPase"/>
</dbReference>
<keyword evidence="4" id="KW-0853">WD repeat</keyword>
<dbReference type="InterPro" id="IPR015943">
    <property type="entry name" value="WD40/YVTN_repeat-like_dom_sf"/>
</dbReference>
<dbReference type="InterPro" id="IPR056884">
    <property type="entry name" value="NPHP3-like_N"/>
</dbReference>
<dbReference type="InterPro" id="IPR054471">
    <property type="entry name" value="GPIID_WHD"/>
</dbReference>
<feature type="repeat" description="WD" evidence="4">
    <location>
        <begin position="1524"/>
        <end position="1546"/>
    </location>
</feature>
<evidence type="ECO:0000256" key="4">
    <source>
        <dbReference type="PROSITE-ProRule" id="PRU00221"/>
    </source>
</evidence>
<dbReference type="PANTHER" id="PTHR10039">
    <property type="entry name" value="AMELOGENIN"/>
    <property type="match status" value="1"/>
</dbReference>
<accession>A0A1W5DDI8</accession>
<dbReference type="SUPFAM" id="SSF53474">
    <property type="entry name" value="alpha/beta-Hydrolases"/>
    <property type="match status" value="1"/>
</dbReference>
<dbReference type="SUPFAM" id="SSF56112">
    <property type="entry name" value="Protein kinase-like (PK-like)"/>
    <property type="match status" value="1"/>
</dbReference>
<feature type="domain" description="GPI inositol-deacylase winged helix" evidence="6">
    <location>
        <begin position="1015"/>
        <end position="1086"/>
    </location>
</feature>
<feature type="compositionally biased region" description="Low complexity" evidence="5">
    <location>
        <begin position="379"/>
        <end position="397"/>
    </location>
</feature>
<dbReference type="InterPro" id="IPR016477">
    <property type="entry name" value="Fructo-/Ketosamine-3-kinase"/>
</dbReference>
<dbReference type="Pfam" id="PF03881">
    <property type="entry name" value="Fructosamin_kin"/>
    <property type="match status" value="1"/>
</dbReference>
<keyword evidence="2" id="KW-0677">Repeat</keyword>
<dbReference type="Gene3D" id="3.40.50.1820">
    <property type="entry name" value="alpha/beta hydrolase"/>
    <property type="match status" value="1"/>
</dbReference>
<dbReference type="InterPro" id="IPR011044">
    <property type="entry name" value="Quino_amine_DH_bsu"/>
</dbReference>
<dbReference type="Gene3D" id="3.40.50.300">
    <property type="entry name" value="P-loop containing nucleotide triphosphate hydrolases"/>
    <property type="match status" value="1"/>
</dbReference>
<sequence length="1987" mass="224036">MSETVHGLLNRRQSESLPIAGDFPLDENIAAEFPKGTKFLSANRSGASAWTITAQISVELPDGTPARYFVKCATEDAGRLMMEGEFNAMTELYNTMPSMVPKPYSFGKLSHQPASSDFTSPHAKHVIDLDFETNGYWEELDKIEKRVLSKVIPRLIGILETNGRSIKPSLCHADLWEGNTGTSYETGDIYIFDSGALYAHNEFEIGDWRCNYNKIHNKVYTRTYLRYCGPSEPKEEWDDRNRMYCVYYNIIYSVNHISQGKAVRQQAYDDMFYLIDKYSPFPEGEAPPRLDDADRASLSAERDHTKRSQSRHCEDPDPLATSSKLDSRFDLESFADGGEGGRGEGRREINSMFRKLRFHRSHSDDRPPETSPSSSLPDRYPSTSSTSSRYRKGSSTSDILQAPVRRTSELSRNPSSRDLSRSPDRRNETLGLQVIYQPASAAPLDIVFVHGLGGDSRKSWSKNHDHNLFWPQLWLPLEPDIDQARIFSFGYNANYAGAAKSISNIADFAKELLFEMKFGKDEEGQDFGMGKVPIIFIVHSMGGLVVKKAYLLGQIDENYQGIVKAISAIMFLGTPHRGTNLAELLNKVLFVSFQSSKSFIDDLNRSSPALEELNEQFRHVAPRLSIVSFYETLATTVGPRKLMVLEKESSILGYPGEISRSLNANHHDLCKYSSPHDSNYVSVRNTIRSLVGRFHSKGTEVWTNQHSEELKEVEKLFAICEAPENDFSFFRRRWMPGTCDWLLSEPDIKLCLDETTSDSRIAWLSAPPASGKSILSTHIINHLRESGRTCQYFFFKFSDQTKRSLNVLLRSIGYQMARDIPAFRRKLIDLSGESLQLEKGDSSLIWQRIFESILFKMELHDPLYWVIDGLDESESPKAFLDLLHGVSQSRTRIRVLIFSRNTESLYHGFKRLSGSVQVNFIEKDGRDSNTSDISMFVKEEMEHTRGSDKLKHQIMQSILGRAQGNFLWVRLVLDEISSCHTEQDIRDTLEDIPDGMSPLYQRMEQAIANSPKKTDRTLAKIILQWTICAHRPLTLTELAHALSPEYSEFPDLRRTIQDVCRQFVIVDDTHNVVMVHETARDYLTKTPNLQISINTKGSHAQLFARTITCILDQNLRSQLARGQRLFQSTNPFVLYAAISWTYHLRHAADSDGILDLLVRFLGGPSVLTWIHSMALFSQLEVLVKAANGLTSFAGLRRKGNALRNPMLHRLRDLELLDMWAVDLVKVVGKFHRQLHSDPTAIYKLVPPFCPEKSILHRQFYKPESSDLLISGISNITWNDNLARISLRNGDQAWRIVCAAHHFAVLSSRGAITLWKSINFEEVCTLLHGEPVTAMCFNGKSDKFVSYGLKSTKLWSVPSGQVLSSTSNPEFVKAMTISFADDDTKILTGSDDRMMRYIQIEDFNSGWQVVDESLLRETSQIQGTFLNSPMQMAFNSDATLVGVCYRGFPLSVWAINESRLVGRCKRAKDFRSDHARPSTSWFAVDRFTWNPVTGHVIGCYRDGCIFKWHPVTDENHEKTETADEIAASPNGKLFITSNSDGTVKVWNFAYFSVVYQLSSGDLVTGLAFSPDCKRFYDLRGSSVNAWEPNSLIRSSETEETFSDTASEDQSPTSVSQASEAWVAQFEPVSALAAAPGSSLYCVGNEEGVVELFDIMKGKLLELARFLNFLSVSKMTWAEDRQHIVAADLGGDILVKRLIGSAVGAGEGNVEAQTVLAPKTNLEGDGIHEVLLDRKSTLLLVVSQTRAEVWSLSTGIKHASRKLENDAVRRWLNHPTQSNLLLGCGPSDLRILHWDDLTDMGHLQFREERARLKDQINFDVTEYREPPLDQLSISPKNYLGATSTVTKVVSTQGRIHFLVHILESSPQGTASKRLLIFSTSSFENRDGIDLNKPIVYLYIPAEIVSRVEVPLGILTGSLLVFLDQDLWICTYRLGSVPADEVFKRHYFIPRDWVGTESLEQCCVLEDGTVLFPRDGEVAVIKSTLGAADF</sequence>
<dbReference type="SUPFAM" id="SSF50978">
    <property type="entry name" value="WD40 repeat-like"/>
    <property type="match status" value="1"/>
</dbReference>
<dbReference type="InterPro" id="IPR001680">
    <property type="entry name" value="WD40_rpt"/>
</dbReference>
<dbReference type="EMBL" id="FWEW01003791">
    <property type="protein sequence ID" value="SLM41156.1"/>
    <property type="molecule type" value="Genomic_DNA"/>
</dbReference>
<organism evidence="8 9">
    <name type="scientific">Lasallia pustulata</name>
    <dbReference type="NCBI Taxonomy" id="136370"/>
    <lineage>
        <taxon>Eukaryota</taxon>
        <taxon>Fungi</taxon>
        <taxon>Dikarya</taxon>
        <taxon>Ascomycota</taxon>
        <taxon>Pezizomycotina</taxon>
        <taxon>Lecanoromycetes</taxon>
        <taxon>OSLEUM clade</taxon>
        <taxon>Umbilicariomycetidae</taxon>
        <taxon>Umbilicariales</taxon>
        <taxon>Umbilicariaceae</taxon>
        <taxon>Lasallia</taxon>
    </lineage>
</organism>
<name>A0A1W5DDI8_9LECA</name>